<sequence length="198" mass="21238">MATTGAIELIPKEIEAGKARAAQTRLFQLGAILFFIVAVVISGLLFFYQQILAQDLDTVETEAARQEATIGDLADIETKVVSLQDRAAAIPNIFSERDYFSVSLSALAASKPSGVDMTGLSMQEGEREVTVNGETLNYNLLSQFLNNLTDPNLGGTLFVEAGLTSVNLDPGTGVITFTIEATIKNNGLRKPLPERSAQ</sequence>
<protein>
    <recommendedName>
        <fullName evidence="4">Fimbrial assembly family protein</fullName>
    </recommendedName>
</protein>
<keyword evidence="1" id="KW-0812">Transmembrane</keyword>
<dbReference type="AlphaFoldDB" id="A0A0G1XSJ4"/>
<keyword evidence="1" id="KW-1133">Transmembrane helix</keyword>
<comment type="caution">
    <text evidence="2">The sequence shown here is derived from an EMBL/GenBank/DDBJ whole genome shotgun (WGS) entry which is preliminary data.</text>
</comment>
<name>A0A0G1XSJ4_9BACT</name>
<dbReference type="Pfam" id="PF05137">
    <property type="entry name" value="PilN"/>
    <property type="match status" value="1"/>
</dbReference>
<dbReference type="EMBL" id="LCPW01000015">
    <property type="protein sequence ID" value="KKW05557.1"/>
    <property type="molecule type" value="Genomic_DNA"/>
</dbReference>
<organism evidence="2 3">
    <name type="scientific">candidate division CPR1 bacterium GW2011_GWC1_49_13</name>
    <dbReference type="NCBI Taxonomy" id="1618342"/>
    <lineage>
        <taxon>Bacteria</taxon>
        <taxon>candidate division CPR1</taxon>
    </lineage>
</organism>
<evidence type="ECO:0008006" key="4">
    <source>
        <dbReference type="Google" id="ProtNLM"/>
    </source>
</evidence>
<keyword evidence="1" id="KW-0472">Membrane</keyword>
<proteinExistence type="predicted"/>
<dbReference type="InterPro" id="IPR052534">
    <property type="entry name" value="Extracell_DNA_Util/SecSys_Comp"/>
</dbReference>
<dbReference type="InterPro" id="IPR007813">
    <property type="entry name" value="PilN"/>
</dbReference>
<reference evidence="2 3" key="1">
    <citation type="journal article" date="2015" name="Nature">
        <title>rRNA introns, odd ribosomes, and small enigmatic genomes across a large radiation of phyla.</title>
        <authorList>
            <person name="Brown C.T."/>
            <person name="Hug L.A."/>
            <person name="Thomas B.C."/>
            <person name="Sharon I."/>
            <person name="Castelle C.J."/>
            <person name="Singh A."/>
            <person name="Wilkins M.J."/>
            <person name="Williams K.H."/>
            <person name="Banfield J.F."/>
        </authorList>
    </citation>
    <scope>NUCLEOTIDE SEQUENCE [LARGE SCALE GENOMIC DNA]</scope>
</reference>
<evidence type="ECO:0000313" key="3">
    <source>
        <dbReference type="Proteomes" id="UP000034119"/>
    </source>
</evidence>
<accession>A0A0G1XSJ4</accession>
<dbReference type="PANTHER" id="PTHR40278:SF1">
    <property type="entry name" value="DNA UTILIZATION PROTEIN HOFN"/>
    <property type="match status" value="1"/>
</dbReference>
<feature type="transmembrane region" description="Helical" evidence="1">
    <location>
        <begin position="26"/>
        <end position="48"/>
    </location>
</feature>
<dbReference type="Proteomes" id="UP000034119">
    <property type="component" value="Unassembled WGS sequence"/>
</dbReference>
<evidence type="ECO:0000313" key="2">
    <source>
        <dbReference type="EMBL" id="KKW05557.1"/>
    </source>
</evidence>
<evidence type="ECO:0000256" key="1">
    <source>
        <dbReference type="SAM" id="Phobius"/>
    </source>
</evidence>
<dbReference type="STRING" id="1618342.UY40_C0015G0003"/>
<gene>
    <name evidence="2" type="ORF">UY40_C0015G0003</name>
</gene>
<dbReference type="PANTHER" id="PTHR40278">
    <property type="entry name" value="DNA UTILIZATION PROTEIN HOFN"/>
    <property type="match status" value="1"/>
</dbReference>